<feature type="compositionally biased region" description="Basic and acidic residues" evidence="5">
    <location>
        <begin position="553"/>
        <end position="568"/>
    </location>
</feature>
<dbReference type="GO" id="GO:0032221">
    <property type="term" value="C:Rpd3S complex"/>
    <property type="evidence" value="ECO:0007669"/>
    <property type="project" value="TreeGrafter"/>
</dbReference>
<feature type="compositionally biased region" description="Basic and acidic residues" evidence="5">
    <location>
        <begin position="38"/>
        <end position="50"/>
    </location>
</feature>
<evidence type="ECO:0000313" key="8">
    <source>
        <dbReference type="Proteomes" id="UP000243723"/>
    </source>
</evidence>
<feature type="region of interest" description="Disordered" evidence="5">
    <location>
        <begin position="939"/>
        <end position="963"/>
    </location>
</feature>
<keyword evidence="2 4" id="KW-0863">Zinc-finger</keyword>
<dbReference type="PROSITE" id="PS50016">
    <property type="entry name" value="ZF_PHD_2"/>
    <property type="match status" value="1"/>
</dbReference>
<dbReference type="InterPro" id="IPR001965">
    <property type="entry name" value="Znf_PHD"/>
</dbReference>
<gene>
    <name evidence="7" type="ORF">B9Z65_5317</name>
</gene>
<dbReference type="SMART" id="SM00249">
    <property type="entry name" value="PHD"/>
    <property type="match status" value="2"/>
</dbReference>
<keyword evidence="1" id="KW-0479">Metal-binding</keyword>
<evidence type="ECO:0000256" key="5">
    <source>
        <dbReference type="SAM" id="MobiDB-lite"/>
    </source>
</evidence>
<keyword evidence="3" id="KW-0862">Zinc</keyword>
<dbReference type="OrthoDB" id="5876363at2759"/>
<dbReference type="EMBL" id="NHZQ01000236">
    <property type="protein sequence ID" value="PSK46349.1"/>
    <property type="molecule type" value="Genomic_DNA"/>
</dbReference>
<dbReference type="InterPro" id="IPR013083">
    <property type="entry name" value="Znf_RING/FYVE/PHD"/>
</dbReference>
<evidence type="ECO:0000259" key="6">
    <source>
        <dbReference type="PROSITE" id="PS50016"/>
    </source>
</evidence>
<evidence type="ECO:0000256" key="4">
    <source>
        <dbReference type="PROSITE-ProRule" id="PRU00146"/>
    </source>
</evidence>
<feature type="compositionally biased region" description="Basic residues" evidence="5">
    <location>
        <begin position="137"/>
        <end position="149"/>
    </location>
</feature>
<feature type="region of interest" description="Disordered" evidence="5">
    <location>
        <begin position="1"/>
        <end position="110"/>
    </location>
</feature>
<dbReference type="InterPro" id="IPR019787">
    <property type="entry name" value="Znf_PHD-finger"/>
</dbReference>
<dbReference type="InterPro" id="IPR011011">
    <property type="entry name" value="Znf_FYVE_PHD"/>
</dbReference>
<feature type="compositionally biased region" description="Polar residues" evidence="5">
    <location>
        <begin position="273"/>
        <end position="298"/>
    </location>
</feature>
<dbReference type="InterPro" id="IPR052819">
    <property type="entry name" value="Chromatin_regulatory_protein"/>
</dbReference>
<feature type="domain" description="PHD-type" evidence="6">
    <location>
        <begin position="585"/>
        <end position="635"/>
    </location>
</feature>
<organism evidence="7 8">
    <name type="scientific">Elsinoe australis</name>
    <dbReference type="NCBI Taxonomy" id="40998"/>
    <lineage>
        <taxon>Eukaryota</taxon>
        <taxon>Fungi</taxon>
        <taxon>Dikarya</taxon>
        <taxon>Ascomycota</taxon>
        <taxon>Pezizomycotina</taxon>
        <taxon>Dothideomycetes</taxon>
        <taxon>Dothideomycetidae</taxon>
        <taxon>Myriangiales</taxon>
        <taxon>Elsinoaceae</taxon>
        <taxon>Elsinoe</taxon>
    </lineage>
</organism>
<feature type="region of interest" description="Disordered" evidence="5">
    <location>
        <begin position="270"/>
        <end position="355"/>
    </location>
</feature>
<sequence>MPSVVGKAKSRSSRFSSPLVRNGTPTAKPSSSEWAEPSVKDSKASYEDHGGAPFGVLEDMQPLGQRPSTKVRTRVKAEPLRKSLGKSMGAFHDYNVTPEGTPPVETPRSTSVLQEEAALVPLPTMEDEADDDYTPRVAKKSSSRARRTRGSSGVSDMVKTASPSIPPSATIVRASSASTLSRTTKAADISPQELERINFEAVVDSAERRARALGSDAFGAALRQVYLESQSNDHYAHLLRAILLQTATENDKSDFTRAIKKAKRTLRKVLSAKSGNEVESSVTTTTPKSQSQQESTPHPSIEQEKLKPIKLRLGHRHNDTEKEEANGTRPSRSTRAHDKSPSPSLSPVPADVDMTDPSEHIELVPSASSSHVEGSYHRRTESSDLIPIGSGLHTLEPTPEARSVSTDLIPLHPGLFSVNGDDAEPPKAATGLKAAAKRSPMEAGFDETAVDMIESTKRRKLNETLHKDPPRKDITESHIRESTDASRSLRTREAVNYRPTLKLTNGTPNTRQKRGREPSDSPLSDMSMSPPPIHNPPTDASTSRAKKKAKTKQSPEKKQIPSTDDRGLRGGSPMAYDDDEESDNSDYCNACGGTGYLLCCDGCDRAFHFNCVDPPLDVNSSALDEPWFCHTCVAKKKPPTRQPRGLFAGLLQGLDKRNPSIYSLPESVRTYFSGISTGKDGKFEDISAVRTRNTRAGYDEPMDLLKTKDNKGNSILCFHCSRAATGKREIITCDICGNHWHLDCTNPPLSNPPFRDITNRKSRDWMCPLHVEHDLSAIDPIRLARRRRVHLRRPKNARIIDTALRRGFVNNGQIEVMDDPSSAEESEFEEYETPSGTVTRVPSKGIKLDFIDKVQRTRALEDVEAYLPPAKRTRMDSRILRAELNSRAVAERQAALELVQFASQQKDITVAPESIENLIYTLTAEAPKDIIDRIADDEDESKLSNGLASPPPSDGSGALSDRQRKELEALQELIKRRLEIGGGTITVAT</sequence>
<evidence type="ECO:0000256" key="1">
    <source>
        <dbReference type="ARBA" id="ARBA00022723"/>
    </source>
</evidence>
<feature type="region of interest" description="Disordered" evidence="5">
    <location>
        <begin position="456"/>
        <end position="583"/>
    </location>
</feature>
<dbReference type="Gene3D" id="3.30.40.10">
    <property type="entry name" value="Zinc/RING finger domain, C3HC4 (zinc finger)"/>
    <property type="match status" value="2"/>
</dbReference>
<feature type="compositionally biased region" description="Basic and acidic residues" evidence="5">
    <location>
        <begin position="461"/>
        <end position="484"/>
    </location>
</feature>
<dbReference type="CDD" id="cd15534">
    <property type="entry name" value="PHD2_PHF12_Rco1"/>
    <property type="match status" value="1"/>
</dbReference>
<keyword evidence="8" id="KW-1185">Reference proteome</keyword>
<reference evidence="7 8" key="1">
    <citation type="submission" date="2017-05" db="EMBL/GenBank/DDBJ databases">
        <title>Draft genome sequence of Elsinoe australis.</title>
        <authorList>
            <person name="Cheng Q."/>
        </authorList>
    </citation>
    <scope>NUCLEOTIDE SEQUENCE [LARGE SCALE GENOMIC DNA]</scope>
    <source>
        <strain evidence="7 8">NL1</strain>
    </source>
</reference>
<feature type="compositionally biased region" description="Polar residues" evidence="5">
    <location>
        <begin position="23"/>
        <end position="33"/>
    </location>
</feature>
<dbReference type="PROSITE" id="PS01359">
    <property type="entry name" value="ZF_PHD_1"/>
    <property type="match status" value="1"/>
</dbReference>
<protein>
    <recommendedName>
        <fullName evidence="6">PHD-type domain-containing protein</fullName>
    </recommendedName>
</protein>
<accession>A0A2P7ZDR6</accession>
<dbReference type="Pfam" id="PF00628">
    <property type="entry name" value="PHD"/>
    <property type="match status" value="2"/>
</dbReference>
<dbReference type="STRING" id="40998.A0A2P7ZDR6"/>
<dbReference type="GO" id="GO:0008270">
    <property type="term" value="F:zinc ion binding"/>
    <property type="evidence" value="ECO:0007669"/>
    <property type="project" value="UniProtKB-KW"/>
</dbReference>
<name>A0A2P7ZDR6_9PEZI</name>
<dbReference type="SUPFAM" id="SSF57903">
    <property type="entry name" value="FYVE/PHD zinc finger"/>
    <property type="match status" value="2"/>
</dbReference>
<proteinExistence type="predicted"/>
<feature type="compositionally biased region" description="Basic and acidic residues" evidence="5">
    <location>
        <begin position="316"/>
        <end position="326"/>
    </location>
</feature>
<dbReference type="PANTHER" id="PTHR47636">
    <property type="entry name" value="TRANSCRIPTIONAL REGULATORY PROTEIN RCO1"/>
    <property type="match status" value="1"/>
</dbReference>
<dbReference type="AlphaFoldDB" id="A0A2P7ZDR6"/>
<comment type="caution">
    <text evidence="7">The sequence shown here is derived from an EMBL/GenBank/DDBJ whole genome shotgun (WGS) entry which is preliminary data.</text>
</comment>
<dbReference type="CDD" id="cd15535">
    <property type="entry name" value="PHD1_Rco1"/>
    <property type="match status" value="1"/>
</dbReference>
<evidence type="ECO:0000313" key="7">
    <source>
        <dbReference type="EMBL" id="PSK46349.1"/>
    </source>
</evidence>
<feature type="region of interest" description="Disordered" evidence="5">
    <location>
        <begin position="126"/>
        <end position="168"/>
    </location>
</feature>
<evidence type="ECO:0000256" key="3">
    <source>
        <dbReference type="ARBA" id="ARBA00022833"/>
    </source>
</evidence>
<dbReference type="GO" id="GO:0006357">
    <property type="term" value="P:regulation of transcription by RNA polymerase II"/>
    <property type="evidence" value="ECO:0007669"/>
    <property type="project" value="TreeGrafter"/>
</dbReference>
<evidence type="ECO:0000256" key="2">
    <source>
        <dbReference type="ARBA" id="ARBA00022771"/>
    </source>
</evidence>
<dbReference type="InterPro" id="IPR019786">
    <property type="entry name" value="Zinc_finger_PHD-type_CS"/>
</dbReference>
<dbReference type="Proteomes" id="UP000243723">
    <property type="component" value="Unassembled WGS sequence"/>
</dbReference>
<dbReference type="PANTHER" id="PTHR47636:SF1">
    <property type="entry name" value="TRANSCRIPTIONAL REGULATORY PROTEIN RCO1"/>
    <property type="match status" value="1"/>
</dbReference>